<comment type="caution">
    <text evidence="2">The sequence shown here is derived from an EMBL/GenBank/DDBJ whole genome shotgun (WGS) entry which is preliminary data.</text>
</comment>
<reference evidence="2 3" key="2">
    <citation type="submission" date="2019-09" db="EMBL/GenBank/DDBJ databases">
        <authorList>
            <person name="Jin C."/>
        </authorList>
    </citation>
    <scope>NUCLEOTIDE SEQUENCE [LARGE SCALE GENOMIC DNA]</scope>
    <source>
        <strain evidence="2 3">BN140041</strain>
    </source>
</reference>
<accession>A0A5B1LRY9</accession>
<keyword evidence="1" id="KW-1133">Transmembrane helix</keyword>
<protein>
    <submittedName>
        <fullName evidence="2">Uncharacterized protein</fullName>
    </submittedName>
</protein>
<evidence type="ECO:0000313" key="3">
    <source>
        <dbReference type="Proteomes" id="UP000324351"/>
    </source>
</evidence>
<keyword evidence="1" id="KW-0472">Membrane</keyword>
<dbReference type="Proteomes" id="UP000324351">
    <property type="component" value="Unassembled WGS sequence"/>
</dbReference>
<feature type="transmembrane region" description="Helical" evidence="1">
    <location>
        <begin position="61"/>
        <end position="79"/>
    </location>
</feature>
<organism evidence="2 3">
    <name type="scientific">Nocardioides antri</name>
    <dbReference type="NCBI Taxonomy" id="2607659"/>
    <lineage>
        <taxon>Bacteria</taxon>
        <taxon>Bacillati</taxon>
        <taxon>Actinomycetota</taxon>
        <taxon>Actinomycetes</taxon>
        <taxon>Propionibacteriales</taxon>
        <taxon>Nocardioidaceae</taxon>
        <taxon>Nocardioides</taxon>
    </lineage>
</organism>
<keyword evidence="1" id="KW-0812">Transmembrane</keyword>
<dbReference type="AlphaFoldDB" id="A0A5B1LRY9"/>
<name>A0A5B1LRY9_9ACTN</name>
<evidence type="ECO:0000256" key="1">
    <source>
        <dbReference type="SAM" id="Phobius"/>
    </source>
</evidence>
<reference evidence="2 3" key="1">
    <citation type="submission" date="2019-09" db="EMBL/GenBank/DDBJ databases">
        <title>Nocardioides panacisoli sp. nov., isolated from the soil of a ginseng field.</title>
        <authorList>
            <person name="Cho C."/>
        </authorList>
    </citation>
    <scope>NUCLEOTIDE SEQUENCE [LARGE SCALE GENOMIC DNA]</scope>
    <source>
        <strain evidence="2 3">BN140041</strain>
    </source>
</reference>
<keyword evidence="3" id="KW-1185">Reference proteome</keyword>
<sequence length="126" mass="13568">MLTFASKRRPWAFIMPLGALGVGRAAGDEVTQPGDLLVVVVVGLVCGVAWQLLYRRDLVDRLTYFAAFFVVSMGLMVVLPEAEIGSAPLGSTVALCGVLAGLIYTEQWLRSRAERAANLRSGATQR</sequence>
<gene>
    <name evidence="2" type="ORF">F0U47_20250</name>
</gene>
<evidence type="ECO:0000313" key="2">
    <source>
        <dbReference type="EMBL" id="KAA1423174.1"/>
    </source>
</evidence>
<feature type="transmembrane region" description="Helical" evidence="1">
    <location>
        <begin position="85"/>
        <end position="105"/>
    </location>
</feature>
<feature type="transmembrane region" description="Helical" evidence="1">
    <location>
        <begin position="37"/>
        <end position="54"/>
    </location>
</feature>
<dbReference type="RefSeq" id="WP_149752308.1">
    <property type="nucleotide sequence ID" value="NZ_VUJW01000021.1"/>
</dbReference>
<proteinExistence type="predicted"/>
<dbReference type="EMBL" id="VUJW01000021">
    <property type="protein sequence ID" value="KAA1423174.1"/>
    <property type="molecule type" value="Genomic_DNA"/>
</dbReference>